<accession>A0ABS8NUN4</accession>
<evidence type="ECO:0000259" key="2">
    <source>
        <dbReference type="PROSITE" id="PS51175"/>
    </source>
</evidence>
<feature type="signal peptide" evidence="1">
    <location>
        <begin position="1"/>
        <end position="28"/>
    </location>
</feature>
<reference evidence="3" key="1">
    <citation type="submission" date="2021-02" db="EMBL/GenBank/DDBJ databases">
        <title>Copper resistance gene diversity in local Xanthomonas species at agrochemical polluted sites in Trinidad, Trinidad and Tobago.</title>
        <authorList>
            <person name="Ramnarine S.D.B.J."/>
            <person name="Ramsubhag A."/>
            <person name="Jayaraman J."/>
        </authorList>
    </citation>
    <scope>NUCLEOTIDE SEQUENCE</scope>
    <source>
        <strain evidence="3">CaNP6A</strain>
    </source>
</reference>
<gene>
    <name evidence="3" type="ORF">JWH11_09565</name>
</gene>
<dbReference type="Pfam" id="PF03422">
    <property type="entry name" value="CBM_6"/>
    <property type="match status" value="1"/>
</dbReference>
<organism evidence="3 4">
    <name type="scientific">Xanthomonas melonis</name>
    <dbReference type="NCBI Taxonomy" id="56456"/>
    <lineage>
        <taxon>Bacteria</taxon>
        <taxon>Pseudomonadati</taxon>
        <taxon>Pseudomonadota</taxon>
        <taxon>Gammaproteobacteria</taxon>
        <taxon>Lysobacterales</taxon>
        <taxon>Lysobacteraceae</taxon>
        <taxon>Xanthomonas</taxon>
    </lineage>
</organism>
<dbReference type="EMBL" id="JAFFQI010000190">
    <property type="protein sequence ID" value="MCD0266673.1"/>
    <property type="molecule type" value="Genomic_DNA"/>
</dbReference>
<dbReference type="Pfam" id="PF18370">
    <property type="entry name" value="RGI_lyase"/>
    <property type="match status" value="1"/>
</dbReference>
<feature type="domain" description="CBM6" evidence="2">
    <location>
        <begin position="630"/>
        <end position="753"/>
    </location>
</feature>
<comment type="caution">
    <text evidence="3">The sequence shown here is derived from an EMBL/GenBank/DDBJ whole genome shotgun (WGS) entry which is preliminary data.</text>
</comment>
<evidence type="ECO:0000256" key="1">
    <source>
        <dbReference type="SAM" id="SignalP"/>
    </source>
</evidence>
<dbReference type="InterPro" id="IPR013783">
    <property type="entry name" value="Ig-like_fold"/>
</dbReference>
<dbReference type="PANTHER" id="PTHR43118">
    <property type="entry name" value="RHAMNOGALACTURONAN LYASE (EUROFUNG)"/>
    <property type="match status" value="1"/>
</dbReference>
<dbReference type="InterPro" id="IPR034641">
    <property type="entry name" value="RGL11"/>
</dbReference>
<dbReference type="Gene3D" id="2.60.120.260">
    <property type="entry name" value="Galactose-binding domain-like"/>
    <property type="match status" value="1"/>
</dbReference>
<evidence type="ECO:0000313" key="3">
    <source>
        <dbReference type="EMBL" id="MCD0266673.1"/>
    </source>
</evidence>
<dbReference type="SUPFAM" id="SSF49785">
    <property type="entry name" value="Galactose-binding domain-like"/>
    <property type="match status" value="1"/>
</dbReference>
<dbReference type="InterPro" id="IPR041624">
    <property type="entry name" value="RGI_lyase"/>
</dbReference>
<feature type="chain" id="PRO_5046387337" evidence="1">
    <location>
        <begin position="29"/>
        <end position="755"/>
    </location>
</feature>
<dbReference type="InterPro" id="IPR008979">
    <property type="entry name" value="Galactose-bd-like_sf"/>
</dbReference>
<name>A0ABS8NUN4_9XANT</name>
<sequence length="755" mass="81636">MNYRSRMRGMPLRLLVLTAAITPCLAFAGSLAENGIPNVAGPRAMEALDRGVVALRTSSGVFVSWRLLGLDPDGIAFNVYRSTDGKAATKLNAAPLTQGTNFSDTTAPAGRNSYSVRPVVGGTELPADGQFELKADANGPLVRIPLSTAPGDGYHTRYVWVGDLDGDGQYDFVLDRIPPQNPADYGLSLSNQYLDAYKMDGTHLWRIDMGINSRNIYRIRPGSATLSTGMYDGVTVYDLNGDGKAEVVLKVANGVKFADGKTFTAATDEDQSVAILDGQKGTLLASTPFPADFASAGRLGTQFGIGSVDGMTPSIMFWGRNRNKDHSFNDVFASWSWRGGKQITTNWVWPRTSGLGLAPSHQLRIIDLDGDGKDEVMTGTFAINSNGTLRYGLPGVVHGDRFYIGKFEKDRPGLQGYGIQQYNPSGLLEYYYDATKGTILWTHSTNDGTSVDVGRGLVGDIDARFPGYEAWSFSGIHNGATGQRTEPSDLAPYPTHSIWWDGDELNEGLNGPKIEKWDPLKPRDSGHVGRYELLTNQGAALWDGFNPMFFGDIIGDWRTEVVAINAAGTELLMFSTQIPTDRRHYTMAHNPAYRNHMTIKGYLQSPLLDYYFGGGMGASPRPRIHYAGDGWLQAETAVLSGGAKSTTSNASGYTGTGFVTFPGNGGVAQFPFVDVAGGGTKDVTIRFANGGASRSGIYRLNGKTYPITFPTTGSWSRWSNLTIKMPFAKGSGNTLSFESTGNDLANIDWVLIGKK</sequence>
<keyword evidence="4" id="KW-1185">Reference proteome</keyword>
<dbReference type="SUPFAM" id="SSF69318">
    <property type="entry name" value="Integrin alpha N-terminal domain"/>
    <property type="match status" value="1"/>
</dbReference>
<dbReference type="Proteomes" id="UP001430396">
    <property type="component" value="Unassembled WGS sequence"/>
</dbReference>
<evidence type="ECO:0000313" key="4">
    <source>
        <dbReference type="Proteomes" id="UP001430396"/>
    </source>
</evidence>
<dbReference type="InterPro" id="IPR049366">
    <property type="entry name" value="RGL11_C"/>
</dbReference>
<dbReference type="PANTHER" id="PTHR43118:SF1">
    <property type="entry name" value="RHAMNOGALACTURONAN LYASE (EUROFUNG)"/>
    <property type="match status" value="1"/>
</dbReference>
<keyword evidence="1" id="KW-0732">Signal</keyword>
<dbReference type="InterPro" id="IPR005084">
    <property type="entry name" value="CBM6"/>
</dbReference>
<dbReference type="RefSeq" id="WP_230434964.1">
    <property type="nucleotide sequence ID" value="NZ_JAFFQI010000190.1"/>
</dbReference>
<proteinExistence type="predicted"/>
<dbReference type="Gene3D" id="2.60.40.10">
    <property type="entry name" value="Immunoglobulins"/>
    <property type="match status" value="1"/>
</dbReference>
<dbReference type="Pfam" id="PF21348">
    <property type="entry name" value="RGL11_C"/>
    <property type="match status" value="1"/>
</dbReference>
<dbReference type="PROSITE" id="PS51175">
    <property type="entry name" value="CBM6"/>
    <property type="match status" value="1"/>
</dbReference>
<dbReference type="InterPro" id="IPR028994">
    <property type="entry name" value="Integrin_alpha_N"/>
</dbReference>
<protein>
    <submittedName>
        <fullName evidence="3">Carbohydrate-binding protein</fullName>
    </submittedName>
</protein>